<feature type="signal peptide" evidence="14">
    <location>
        <begin position="1"/>
        <end position="26"/>
    </location>
</feature>
<dbReference type="Gene3D" id="2.60.120.430">
    <property type="entry name" value="Galactose-binding lectin"/>
    <property type="match status" value="2"/>
</dbReference>
<accession>A0A9Q0CK53</accession>
<evidence type="ECO:0000313" key="16">
    <source>
        <dbReference type="EMBL" id="KAJ1695343.1"/>
    </source>
</evidence>
<evidence type="ECO:0000256" key="13">
    <source>
        <dbReference type="SAM" id="Phobius"/>
    </source>
</evidence>
<dbReference type="GO" id="GO:0004714">
    <property type="term" value="F:transmembrane receptor protein tyrosine kinase activity"/>
    <property type="evidence" value="ECO:0007669"/>
    <property type="project" value="InterPro"/>
</dbReference>
<comment type="caution">
    <text evidence="16">The sequence shown here is derived from an EMBL/GenBank/DDBJ whole genome shotgun (WGS) entry which is preliminary data.</text>
</comment>
<feature type="compositionally biased region" description="Polar residues" evidence="12">
    <location>
        <begin position="504"/>
        <end position="519"/>
    </location>
</feature>
<keyword evidence="17" id="KW-1185">Reference proteome</keyword>
<evidence type="ECO:0000256" key="4">
    <source>
        <dbReference type="ARBA" id="ARBA00022692"/>
    </source>
</evidence>
<keyword evidence="2" id="KW-0723">Serine/threonine-protein kinase</keyword>
<evidence type="ECO:0000256" key="14">
    <source>
        <dbReference type="SAM" id="SignalP"/>
    </source>
</evidence>
<evidence type="ECO:0000313" key="17">
    <source>
        <dbReference type="Proteomes" id="UP001151287"/>
    </source>
</evidence>
<dbReference type="GO" id="GO:0004674">
    <property type="term" value="F:protein serine/threonine kinase activity"/>
    <property type="evidence" value="ECO:0007669"/>
    <property type="project" value="UniProtKB-KW"/>
</dbReference>
<evidence type="ECO:0000256" key="1">
    <source>
        <dbReference type="ARBA" id="ARBA00004479"/>
    </source>
</evidence>
<dbReference type="EMBL" id="JAMQYH010000003">
    <property type="protein sequence ID" value="KAJ1695343.1"/>
    <property type="molecule type" value="Genomic_DNA"/>
</dbReference>
<evidence type="ECO:0000259" key="15">
    <source>
        <dbReference type="Pfam" id="PF12819"/>
    </source>
</evidence>
<dbReference type="OrthoDB" id="782603at2759"/>
<gene>
    <name evidence="16" type="ORF">LUZ63_012041</name>
</gene>
<feature type="transmembrane region" description="Helical" evidence="13">
    <location>
        <begin position="446"/>
        <end position="472"/>
    </location>
</feature>
<keyword evidence="9 13" id="KW-1133">Transmembrane helix</keyword>
<dbReference type="AlphaFoldDB" id="A0A9Q0CK53"/>
<proteinExistence type="predicted"/>
<dbReference type="Pfam" id="PF12819">
    <property type="entry name" value="Malectin_like"/>
    <property type="match status" value="1"/>
</dbReference>
<evidence type="ECO:0000256" key="9">
    <source>
        <dbReference type="ARBA" id="ARBA00022989"/>
    </source>
</evidence>
<evidence type="ECO:0000256" key="5">
    <source>
        <dbReference type="ARBA" id="ARBA00022729"/>
    </source>
</evidence>
<dbReference type="PANTHER" id="PTHR34590">
    <property type="entry name" value="OS03G0124300 PROTEIN-RELATED"/>
    <property type="match status" value="1"/>
</dbReference>
<keyword evidence="4 13" id="KW-0812">Transmembrane</keyword>
<evidence type="ECO:0000256" key="8">
    <source>
        <dbReference type="ARBA" id="ARBA00022840"/>
    </source>
</evidence>
<evidence type="ECO:0000256" key="3">
    <source>
        <dbReference type="ARBA" id="ARBA00022679"/>
    </source>
</evidence>
<evidence type="ECO:0000256" key="6">
    <source>
        <dbReference type="ARBA" id="ARBA00022741"/>
    </source>
</evidence>
<sequence length="526" mass="57959">MTSSTSLLILTFLSLMSLHLIVPAFTANSNSTPNSTLILLSCGTSGTIQDTGNNRTWVGDIGSKYISQETSETSTIPYQNPEIPKVPFSAARIFTSNYTYAFPLSPGRYFLRLYFYPTNYSNHLASDSYFTVTVHPYTLLSNFSAFLTVEALNYDYLIQEFSINITSTTLNLTFAPSTKNLNAYAFINGIEIVPSPDLFSLSPAYLASGGDLTVFPYDSGMAFQTMYRLNVGGQSLAPSGDSGGLYRSWDDDSTYIFGAAFGVTFQNDSNVTIEYPKTMPQYIAPILVYETARSMGPNPQINLNYNLTWILTVDAGFYYLLRFHFCEIQYPITMPNQRVFNIYINSQTAQTQFDVISQSGGIGRPVYEDYVVNTSGSGQMDMWVELHPDIATMPEYYDAILNGLEVFKMSMVGNNLAGLNPVPIATNTVNTSQAYGKRHHGSKGNVATIIGGAIAGGVLFLSLVGICLLMIYKRQKKKERETEEGNISDNMAVSMSAKTNIISASTPTESNNSIQSASARTFRYGR</sequence>
<evidence type="ECO:0000256" key="12">
    <source>
        <dbReference type="SAM" id="MobiDB-lite"/>
    </source>
</evidence>
<dbReference type="FunFam" id="2.60.120.430:FF:000003">
    <property type="entry name" value="FERONIA receptor-like kinase"/>
    <property type="match status" value="1"/>
</dbReference>
<evidence type="ECO:0000256" key="7">
    <source>
        <dbReference type="ARBA" id="ARBA00022777"/>
    </source>
</evidence>
<evidence type="ECO:0000256" key="2">
    <source>
        <dbReference type="ARBA" id="ARBA00022527"/>
    </source>
</evidence>
<keyword evidence="6" id="KW-0547">Nucleotide-binding</keyword>
<evidence type="ECO:0000256" key="10">
    <source>
        <dbReference type="ARBA" id="ARBA00023136"/>
    </source>
</evidence>
<dbReference type="InterPro" id="IPR024788">
    <property type="entry name" value="Malectin-like_Carb-bd_dom"/>
</dbReference>
<organism evidence="16 17">
    <name type="scientific">Rhynchospora breviuscula</name>
    <dbReference type="NCBI Taxonomy" id="2022672"/>
    <lineage>
        <taxon>Eukaryota</taxon>
        <taxon>Viridiplantae</taxon>
        <taxon>Streptophyta</taxon>
        <taxon>Embryophyta</taxon>
        <taxon>Tracheophyta</taxon>
        <taxon>Spermatophyta</taxon>
        <taxon>Magnoliopsida</taxon>
        <taxon>Liliopsida</taxon>
        <taxon>Poales</taxon>
        <taxon>Cyperaceae</taxon>
        <taxon>Cyperoideae</taxon>
        <taxon>Rhynchosporeae</taxon>
        <taxon>Rhynchospora</taxon>
    </lineage>
</organism>
<dbReference type="Proteomes" id="UP001151287">
    <property type="component" value="Unassembled WGS sequence"/>
</dbReference>
<keyword evidence="10 13" id="KW-0472">Membrane</keyword>
<feature type="region of interest" description="Disordered" evidence="12">
    <location>
        <begin position="504"/>
        <end position="526"/>
    </location>
</feature>
<evidence type="ECO:0000256" key="11">
    <source>
        <dbReference type="ARBA" id="ARBA00023180"/>
    </source>
</evidence>
<dbReference type="FunFam" id="2.60.120.430:FF:000007">
    <property type="entry name" value="FERONIA receptor-like kinase"/>
    <property type="match status" value="1"/>
</dbReference>
<dbReference type="PANTHER" id="PTHR34590:SF5">
    <property type="entry name" value="OS04G0586500 PROTEIN"/>
    <property type="match status" value="1"/>
</dbReference>
<dbReference type="GO" id="GO:0005524">
    <property type="term" value="F:ATP binding"/>
    <property type="evidence" value="ECO:0007669"/>
    <property type="project" value="UniProtKB-KW"/>
</dbReference>
<keyword evidence="7" id="KW-0418">Kinase</keyword>
<feature type="chain" id="PRO_5040303948" description="Malectin-like domain-containing protein" evidence="14">
    <location>
        <begin position="27"/>
        <end position="526"/>
    </location>
</feature>
<keyword evidence="5 14" id="KW-0732">Signal</keyword>
<keyword evidence="8" id="KW-0067">ATP-binding</keyword>
<protein>
    <recommendedName>
        <fullName evidence="15">Malectin-like domain-containing protein</fullName>
    </recommendedName>
</protein>
<comment type="subcellular location">
    <subcellularLocation>
        <location evidence="1">Membrane</location>
        <topology evidence="1">Single-pass type I membrane protein</topology>
    </subcellularLocation>
</comment>
<keyword evidence="3" id="KW-0808">Transferase</keyword>
<dbReference type="GO" id="GO:0016020">
    <property type="term" value="C:membrane"/>
    <property type="evidence" value="ECO:0007669"/>
    <property type="project" value="UniProtKB-SubCell"/>
</dbReference>
<reference evidence="16" key="1">
    <citation type="journal article" date="2022" name="Cell">
        <title>Repeat-based holocentromeres influence genome architecture and karyotype evolution.</title>
        <authorList>
            <person name="Hofstatter P.G."/>
            <person name="Thangavel G."/>
            <person name="Lux T."/>
            <person name="Neumann P."/>
            <person name="Vondrak T."/>
            <person name="Novak P."/>
            <person name="Zhang M."/>
            <person name="Costa L."/>
            <person name="Castellani M."/>
            <person name="Scott A."/>
            <person name="Toegelov H."/>
            <person name="Fuchs J."/>
            <person name="Mata-Sucre Y."/>
            <person name="Dias Y."/>
            <person name="Vanzela A.L.L."/>
            <person name="Huettel B."/>
            <person name="Almeida C.C.S."/>
            <person name="Simkova H."/>
            <person name="Souza G."/>
            <person name="Pedrosa-Harand A."/>
            <person name="Macas J."/>
            <person name="Mayer K.F.X."/>
            <person name="Houben A."/>
            <person name="Marques A."/>
        </authorList>
    </citation>
    <scope>NUCLEOTIDE SEQUENCE</scope>
    <source>
        <strain evidence="16">RhyBre1mFocal</strain>
    </source>
</reference>
<dbReference type="InterPro" id="IPR045272">
    <property type="entry name" value="ANXUR1/2-like"/>
</dbReference>
<name>A0A9Q0CK53_9POAL</name>
<keyword evidence="11" id="KW-0325">Glycoprotein</keyword>
<feature type="domain" description="Malectin-like" evidence="15">
    <location>
        <begin position="40"/>
        <end position="409"/>
    </location>
</feature>